<accession>A0A845ABB3</accession>
<keyword evidence="3" id="KW-1185">Reference proteome</keyword>
<gene>
    <name evidence="2" type="ORF">GRI39_00185</name>
</gene>
<dbReference type="Pfam" id="PF06904">
    <property type="entry name" value="Extensin-like_C"/>
    <property type="match status" value="1"/>
</dbReference>
<evidence type="ECO:0000259" key="1">
    <source>
        <dbReference type="Pfam" id="PF06904"/>
    </source>
</evidence>
<dbReference type="InterPro" id="IPR009683">
    <property type="entry name" value="Extensin-like_C"/>
</dbReference>
<organism evidence="2 3">
    <name type="scientific">Altericroceibacterium indicum</name>
    <dbReference type="NCBI Taxonomy" id="374177"/>
    <lineage>
        <taxon>Bacteria</taxon>
        <taxon>Pseudomonadati</taxon>
        <taxon>Pseudomonadota</taxon>
        <taxon>Alphaproteobacteria</taxon>
        <taxon>Sphingomonadales</taxon>
        <taxon>Erythrobacteraceae</taxon>
        <taxon>Altericroceibacterium</taxon>
    </lineage>
</organism>
<name>A0A845ABB3_9SPHN</name>
<sequence>MLRPIPPLVAAIALTGCSIMPSNSGGPSNGAKAPQRAEAPISHSPAAGQCLNELGLTQASFKPLPDKYYGSGCSNLNTVQLSAVYSDKSALGVANIGPVTCPVATAFAGWAHYGVDRAARAILGAPIARIETFGSYSCRNVAGSNRRSAHATAQAIDISGFVLTDGRRISVKQDWDGGTADERKFLRVVHKSACKRFATVLGPDYNAAHKDHFHVERVIDGKSYCR</sequence>
<dbReference type="OrthoDB" id="9809788at2"/>
<comment type="caution">
    <text evidence="2">The sequence shown here is derived from an EMBL/GenBank/DDBJ whole genome shotgun (WGS) entry which is preliminary data.</text>
</comment>
<evidence type="ECO:0000313" key="2">
    <source>
        <dbReference type="EMBL" id="MXP24468.1"/>
    </source>
</evidence>
<dbReference type="PROSITE" id="PS51257">
    <property type="entry name" value="PROKAR_LIPOPROTEIN"/>
    <property type="match status" value="1"/>
</dbReference>
<evidence type="ECO:0000313" key="3">
    <source>
        <dbReference type="Proteomes" id="UP000460561"/>
    </source>
</evidence>
<proteinExistence type="predicted"/>
<dbReference type="AlphaFoldDB" id="A0A845ABB3"/>
<reference evidence="2 3" key="1">
    <citation type="submission" date="2019-12" db="EMBL/GenBank/DDBJ databases">
        <title>Genomic-based taxomic classification of the family Erythrobacteraceae.</title>
        <authorList>
            <person name="Xu L."/>
        </authorList>
    </citation>
    <scope>NUCLEOTIDE SEQUENCE [LARGE SCALE GENOMIC DNA]</scope>
    <source>
        <strain evidence="2 3">DSM 18604</strain>
    </source>
</reference>
<feature type="domain" description="Extensin-like C-terminal" evidence="1">
    <location>
        <begin position="49"/>
        <end position="226"/>
    </location>
</feature>
<dbReference type="RefSeq" id="WP_160737705.1">
    <property type="nucleotide sequence ID" value="NZ_WTYQ01000001.1"/>
</dbReference>
<dbReference type="Proteomes" id="UP000460561">
    <property type="component" value="Unassembled WGS sequence"/>
</dbReference>
<protein>
    <submittedName>
        <fullName evidence="2">Extensin</fullName>
    </submittedName>
</protein>
<dbReference type="EMBL" id="WTYQ01000001">
    <property type="protein sequence ID" value="MXP24468.1"/>
    <property type="molecule type" value="Genomic_DNA"/>
</dbReference>